<reference evidence="2 3" key="1">
    <citation type="submission" date="2020-04" db="EMBL/GenBank/DDBJ databases">
        <authorList>
            <person name="De Canck E."/>
        </authorList>
    </citation>
    <scope>NUCLEOTIDE SEQUENCE [LARGE SCALE GENOMIC DNA]</scope>
    <source>
        <strain evidence="2 3">LMG 28688</strain>
    </source>
</reference>
<organism evidence="2 3">
    <name type="scientific">Paraburkholderia caffeinitolerans</name>
    <dbReference type="NCBI Taxonomy" id="1723730"/>
    <lineage>
        <taxon>Bacteria</taxon>
        <taxon>Pseudomonadati</taxon>
        <taxon>Pseudomonadota</taxon>
        <taxon>Betaproteobacteria</taxon>
        <taxon>Burkholderiales</taxon>
        <taxon>Burkholderiaceae</taxon>
        <taxon>Paraburkholderia</taxon>
    </lineage>
</organism>
<accession>A0A6J5H3P9</accession>
<feature type="region of interest" description="Disordered" evidence="1">
    <location>
        <begin position="222"/>
        <end position="250"/>
    </location>
</feature>
<feature type="compositionally biased region" description="Basic and acidic residues" evidence="1">
    <location>
        <begin position="144"/>
        <end position="159"/>
    </location>
</feature>
<evidence type="ECO:0000313" key="2">
    <source>
        <dbReference type="EMBL" id="CAB3810516.1"/>
    </source>
</evidence>
<sequence>MARGAEGRAGKHREGRQAVDGAPGEGNAGAAGTRRGDARLRQQHPPDGAGNGRGKRVRLPGLRAGVHPSAVLRGQGPVPLGGALGRPGGHLQDGPEGQGTDPGRSAPAQLAGHGARAHRVPGSAGADLLGGREGSLSSGPGVQRDGEERRAEGADRDWPRPPGHGIGGEPEPRDGIDEGRLGCSERLAAAERAAEHGGWCVVGVAAPRRRRGHGLLAALGRGDRGGRHAGGARASGPCAAERSGDGRDASCGCGLRACAADGA</sequence>
<dbReference type="AlphaFoldDB" id="A0A6J5H3P9"/>
<name>A0A6J5H3P9_9BURK</name>
<protein>
    <submittedName>
        <fullName evidence="2">Uncharacterized protein</fullName>
    </submittedName>
</protein>
<evidence type="ECO:0000256" key="1">
    <source>
        <dbReference type="SAM" id="MobiDB-lite"/>
    </source>
</evidence>
<feature type="region of interest" description="Disordered" evidence="1">
    <location>
        <begin position="1"/>
        <end position="180"/>
    </location>
</feature>
<evidence type="ECO:0000313" key="3">
    <source>
        <dbReference type="Proteomes" id="UP000494119"/>
    </source>
</evidence>
<proteinExistence type="predicted"/>
<feature type="compositionally biased region" description="Basic and acidic residues" evidence="1">
    <location>
        <begin position="170"/>
        <end position="180"/>
    </location>
</feature>
<keyword evidence="3" id="KW-1185">Reference proteome</keyword>
<dbReference type="Proteomes" id="UP000494119">
    <property type="component" value="Unassembled WGS sequence"/>
</dbReference>
<dbReference type="EMBL" id="CADIKL010000099">
    <property type="protein sequence ID" value="CAB3810516.1"/>
    <property type="molecule type" value="Genomic_DNA"/>
</dbReference>
<gene>
    <name evidence="2" type="ORF">LMG28688_07264</name>
</gene>